<protein>
    <submittedName>
        <fullName evidence="2">Uncharacterized protein</fullName>
    </submittedName>
</protein>
<dbReference type="EMBL" id="FONH01000007">
    <property type="protein sequence ID" value="SFF09394.1"/>
    <property type="molecule type" value="Genomic_DNA"/>
</dbReference>
<dbReference type="Proteomes" id="UP000199477">
    <property type="component" value="Unassembled WGS sequence"/>
</dbReference>
<name>A0A1I2FVC4_9GAMM</name>
<accession>A0A1I2FVC4</accession>
<dbReference type="AlphaFoldDB" id="A0A1I2FVC4"/>
<keyword evidence="1" id="KW-1133">Transmembrane helix</keyword>
<evidence type="ECO:0000256" key="1">
    <source>
        <dbReference type="SAM" id="Phobius"/>
    </source>
</evidence>
<sequence>MVPAALLLCFASALLFYLASPRQRLRTRPLPAWMRLVALAFAASGAGAWIDVLGVGAGLFTALTALMLGWVGLPYAAWYAGREERR</sequence>
<dbReference type="RefSeq" id="WP_026633272.1">
    <property type="nucleotide sequence ID" value="NZ_FONH01000007.1"/>
</dbReference>
<feature type="transmembrane region" description="Helical" evidence="1">
    <location>
        <begin position="57"/>
        <end position="80"/>
    </location>
</feature>
<evidence type="ECO:0000313" key="3">
    <source>
        <dbReference type="Proteomes" id="UP000199477"/>
    </source>
</evidence>
<evidence type="ECO:0000313" key="2">
    <source>
        <dbReference type="EMBL" id="SFF09394.1"/>
    </source>
</evidence>
<dbReference type="STRING" id="500610.SAMN02799615_02410"/>
<feature type="transmembrane region" description="Helical" evidence="1">
    <location>
        <begin position="31"/>
        <end position="50"/>
    </location>
</feature>
<keyword evidence="3" id="KW-1185">Reference proteome</keyword>
<proteinExistence type="predicted"/>
<reference evidence="3" key="1">
    <citation type="submission" date="2016-10" db="EMBL/GenBank/DDBJ databases">
        <authorList>
            <person name="Varghese N."/>
            <person name="Submissions S."/>
        </authorList>
    </citation>
    <scope>NUCLEOTIDE SEQUENCE [LARGE SCALE GENOMIC DNA]</scope>
    <source>
        <strain evidence="3">UNC178MFTsu3.1</strain>
    </source>
</reference>
<keyword evidence="1" id="KW-0812">Transmembrane</keyword>
<organism evidence="2 3">
    <name type="scientific">Dyella marensis</name>
    <dbReference type="NCBI Taxonomy" id="500610"/>
    <lineage>
        <taxon>Bacteria</taxon>
        <taxon>Pseudomonadati</taxon>
        <taxon>Pseudomonadota</taxon>
        <taxon>Gammaproteobacteria</taxon>
        <taxon>Lysobacterales</taxon>
        <taxon>Rhodanobacteraceae</taxon>
        <taxon>Dyella</taxon>
    </lineage>
</organism>
<keyword evidence="1" id="KW-0472">Membrane</keyword>
<gene>
    <name evidence="2" type="ORF">SAMN02799615_02410</name>
</gene>